<proteinExistence type="predicted"/>
<sequence length="94" mass="9950">MAPQVLLALLQPTGKGWAPEPETQPGRTGNPLGSSRAKESLSSCRTMAEGQPRQLPTHRSERESPAGWAGARLRGWTLPGHWLQLSGAPGSSVA</sequence>
<dbReference type="EMBL" id="KB030979">
    <property type="protein sequence ID" value="ELK07383.1"/>
    <property type="molecule type" value="Genomic_DNA"/>
</dbReference>
<gene>
    <name evidence="2" type="ORF">PAL_GLEAN10012688</name>
</gene>
<name>L5KA86_PTEAL</name>
<evidence type="ECO:0000313" key="3">
    <source>
        <dbReference type="Proteomes" id="UP000010552"/>
    </source>
</evidence>
<organism evidence="2 3">
    <name type="scientific">Pteropus alecto</name>
    <name type="common">Black flying fox</name>
    <dbReference type="NCBI Taxonomy" id="9402"/>
    <lineage>
        <taxon>Eukaryota</taxon>
        <taxon>Metazoa</taxon>
        <taxon>Chordata</taxon>
        <taxon>Craniata</taxon>
        <taxon>Vertebrata</taxon>
        <taxon>Euteleostomi</taxon>
        <taxon>Mammalia</taxon>
        <taxon>Eutheria</taxon>
        <taxon>Laurasiatheria</taxon>
        <taxon>Chiroptera</taxon>
        <taxon>Yinpterochiroptera</taxon>
        <taxon>Pteropodoidea</taxon>
        <taxon>Pteropodidae</taxon>
        <taxon>Pteropodinae</taxon>
        <taxon>Pteropus</taxon>
    </lineage>
</organism>
<feature type="region of interest" description="Disordered" evidence="1">
    <location>
        <begin position="11"/>
        <end position="68"/>
    </location>
</feature>
<evidence type="ECO:0000313" key="2">
    <source>
        <dbReference type="EMBL" id="ELK07383.1"/>
    </source>
</evidence>
<keyword evidence="3" id="KW-1185">Reference proteome</keyword>
<dbReference type="InParanoid" id="L5KA86"/>
<accession>L5KA86</accession>
<dbReference type="AlphaFoldDB" id="L5KA86"/>
<evidence type="ECO:0000256" key="1">
    <source>
        <dbReference type="SAM" id="MobiDB-lite"/>
    </source>
</evidence>
<protein>
    <submittedName>
        <fullName evidence="2">Uncharacterized protein</fullName>
    </submittedName>
</protein>
<reference evidence="3" key="1">
    <citation type="journal article" date="2013" name="Science">
        <title>Comparative analysis of bat genomes provides insight into the evolution of flight and immunity.</title>
        <authorList>
            <person name="Zhang G."/>
            <person name="Cowled C."/>
            <person name="Shi Z."/>
            <person name="Huang Z."/>
            <person name="Bishop-Lilly K.A."/>
            <person name="Fang X."/>
            <person name="Wynne J.W."/>
            <person name="Xiong Z."/>
            <person name="Baker M.L."/>
            <person name="Zhao W."/>
            <person name="Tachedjian M."/>
            <person name="Zhu Y."/>
            <person name="Zhou P."/>
            <person name="Jiang X."/>
            <person name="Ng J."/>
            <person name="Yang L."/>
            <person name="Wu L."/>
            <person name="Xiao J."/>
            <person name="Feng Y."/>
            <person name="Chen Y."/>
            <person name="Sun X."/>
            <person name="Zhang Y."/>
            <person name="Marsh G.A."/>
            <person name="Crameri G."/>
            <person name="Broder C.C."/>
            <person name="Frey K.G."/>
            <person name="Wang L.F."/>
            <person name="Wang J."/>
        </authorList>
    </citation>
    <scope>NUCLEOTIDE SEQUENCE [LARGE SCALE GENOMIC DNA]</scope>
</reference>
<dbReference type="Proteomes" id="UP000010552">
    <property type="component" value="Unassembled WGS sequence"/>
</dbReference>